<dbReference type="EMBL" id="BRXW01000686">
    <property type="protein sequence ID" value="GMH73935.1"/>
    <property type="molecule type" value="Genomic_DNA"/>
</dbReference>
<comment type="caution">
    <text evidence="3">The sequence shown here is derived from an EMBL/GenBank/DDBJ whole genome shotgun (WGS) entry which is preliminary data.</text>
</comment>
<reference evidence="4" key="1">
    <citation type="journal article" date="2023" name="Commun. Biol.">
        <title>Genome analysis of Parmales, the sister group of diatoms, reveals the evolutionary specialization of diatoms from phago-mixotrophs to photoautotrophs.</title>
        <authorList>
            <person name="Ban H."/>
            <person name="Sato S."/>
            <person name="Yoshikawa S."/>
            <person name="Yamada K."/>
            <person name="Nakamura Y."/>
            <person name="Ichinomiya M."/>
            <person name="Sato N."/>
            <person name="Blanc-Mathieu R."/>
            <person name="Endo H."/>
            <person name="Kuwata A."/>
            <person name="Ogata H."/>
        </authorList>
    </citation>
    <scope>NUCLEOTIDE SEQUENCE [LARGE SCALE GENOMIC DNA]</scope>
    <source>
        <strain evidence="4">NIES 3700</strain>
    </source>
</reference>
<evidence type="ECO:0000313" key="3">
    <source>
        <dbReference type="EMBL" id="GMH73935.1"/>
    </source>
</evidence>
<name>A0A9W7AQ30_9STRA</name>
<protein>
    <submittedName>
        <fullName evidence="3">Uncharacterized protein</fullName>
    </submittedName>
</protein>
<feature type="region of interest" description="Disordered" evidence="2">
    <location>
        <begin position="55"/>
        <end position="84"/>
    </location>
</feature>
<dbReference type="OrthoDB" id="189724at2759"/>
<organism evidence="3 4">
    <name type="scientific">Triparma laevis f. longispina</name>
    <dbReference type="NCBI Taxonomy" id="1714387"/>
    <lineage>
        <taxon>Eukaryota</taxon>
        <taxon>Sar</taxon>
        <taxon>Stramenopiles</taxon>
        <taxon>Ochrophyta</taxon>
        <taxon>Bolidophyceae</taxon>
        <taxon>Parmales</taxon>
        <taxon>Triparmaceae</taxon>
        <taxon>Triparma</taxon>
    </lineage>
</organism>
<dbReference type="AlphaFoldDB" id="A0A9W7AQ30"/>
<evidence type="ECO:0000313" key="4">
    <source>
        <dbReference type="Proteomes" id="UP001165122"/>
    </source>
</evidence>
<sequence>MATGQYRIGMDTNRELDEMLGQATARRTDLQAKLDEAREKNLVREFEAFKKRGGTLPAWKPRTEPGKRYSTTTSSSYQDRYSEMPPRSELLKAARKNAKGSNQISFGDEKIDYETDARKAVNSNAFAESVAATLDCRSRAKQMKANLTKTQWQLGVTDTTMKDFQPTSRLPDPTGPDFNSYRGVLNPETGARIKKSTAFNGCLDPTIKINYESVARSGMIAGSQKSPDANSFVSVKAHAKKLKQELSGSTFVFGDEKRELTTDYRDGFQYSPLEAKTAKEKLDPKMLADLRSAHFTFAPEDGTWEMADPKTRYVPNTEMSNRKFVSDLKGEKRDLKGEKERNARMKLRLQRNTFQLGTEEQYMY</sequence>
<feature type="compositionally biased region" description="Polar residues" evidence="2">
    <location>
        <begin position="69"/>
        <end position="79"/>
    </location>
</feature>
<gene>
    <name evidence="3" type="ORF">TrLO_g7292</name>
</gene>
<feature type="coiled-coil region" evidence="1">
    <location>
        <begin position="13"/>
        <end position="40"/>
    </location>
</feature>
<keyword evidence="1" id="KW-0175">Coiled coil</keyword>
<dbReference type="Proteomes" id="UP001165122">
    <property type="component" value="Unassembled WGS sequence"/>
</dbReference>
<keyword evidence="4" id="KW-1185">Reference proteome</keyword>
<accession>A0A9W7AQ30</accession>
<proteinExistence type="predicted"/>
<evidence type="ECO:0000256" key="2">
    <source>
        <dbReference type="SAM" id="MobiDB-lite"/>
    </source>
</evidence>
<evidence type="ECO:0000256" key="1">
    <source>
        <dbReference type="SAM" id="Coils"/>
    </source>
</evidence>